<evidence type="ECO:0000256" key="2">
    <source>
        <dbReference type="SAM" id="SignalP"/>
    </source>
</evidence>
<gene>
    <name evidence="4" type="ORF">HJG54_17555</name>
</gene>
<feature type="signal peptide" evidence="2">
    <location>
        <begin position="1"/>
        <end position="25"/>
    </location>
</feature>
<feature type="domain" description="SLH" evidence="3">
    <location>
        <begin position="228"/>
        <end position="292"/>
    </location>
</feature>
<sequence>MLPLKQSVLWSSLTILALLPLGSCANTPWAAQLEQALSADPRLQASTVEASPEPTASPAGVELPTNFPAEIPRYPNAELVAVGGASSSEDVVVGANQSTETRWQTSDNAAQVRQFYQEKFQAEGWQLAADTAESSDQPIAATRDGLKVQIATVASGGSASTSDNSSGNTEFTIEYQFGEATVGSVPSPSEAETTADGELPQPGDPDFIGPVLPGEVASEPSASPAPSNGSFSDLSQAPAELQPYITDLAKLGAFSKNGTSSEFKPNAEISRREYARWLVTANNLIYANQPARKIRLAAATDQPAFQDMPASDPDFAVIQGLANAGVIPSPLTGDTSNTTFRPDAPLTREDMILWKVPVDTRQALPNAAIDTVQQAWGFQDSAKIDPKAMRAVLADHQNGDLSNIRRAFGYTTLFQPKKTVSRAEAAAVLWQFGTQGSHLSAKDALQANQPAAQPSTESATQSAQ</sequence>
<dbReference type="AlphaFoldDB" id="A0AA97AJ32"/>
<reference evidence="4" key="1">
    <citation type="submission" date="2020-05" db="EMBL/GenBank/DDBJ databases">
        <authorList>
            <person name="Zhu T."/>
            <person name="Keshari N."/>
            <person name="Lu X."/>
        </authorList>
    </citation>
    <scope>NUCLEOTIDE SEQUENCE</scope>
    <source>
        <strain evidence="4">NK1-12</strain>
    </source>
</reference>
<dbReference type="PANTHER" id="PTHR33740">
    <property type="entry name" value="GPI-ANCHORED ADHESIN-LIKE PROTEIN"/>
    <property type="match status" value="1"/>
</dbReference>
<feature type="compositionally biased region" description="Low complexity" evidence="1">
    <location>
        <begin position="217"/>
        <end position="232"/>
    </location>
</feature>
<feature type="compositionally biased region" description="Polar residues" evidence="1">
    <location>
        <begin position="446"/>
        <end position="464"/>
    </location>
</feature>
<feature type="region of interest" description="Disordered" evidence="1">
    <location>
        <begin position="442"/>
        <end position="464"/>
    </location>
</feature>
<dbReference type="PROSITE" id="PS51272">
    <property type="entry name" value="SLH"/>
    <property type="match status" value="2"/>
</dbReference>
<accession>A0AA97AJ32</accession>
<protein>
    <submittedName>
        <fullName evidence="4">S-layer homology domain-containing protein</fullName>
    </submittedName>
</protein>
<organism evidence="4">
    <name type="scientific">Leptolyngbya sp. NK1-12</name>
    <dbReference type="NCBI Taxonomy" id="2547451"/>
    <lineage>
        <taxon>Bacteria</taxon>
        <taxon>Bacillati</taxon>
        <taxon>Cyanobacteriota</taxon>
        <taxon>Cyanophyceae</taxon>
        <taxon>Leptolyngbyales</taxon>
        <taxon>Leptolyngbyaceae</taxon>
        <taxon>Leptolyngbya group</taxon>
        <taxon>Leptolyngbya</taxon>
    </lineage>
</organism>
<name>A0AA97AJ32_9CYAN</name>
<feature type="region of interest" description="Disordered" evidence="1">
    <location>
        <begin position="44"/>
        <end position="63"/>
    </location>
</feature>
<dbReference type="EMBL" id="CP053586">
    <property type="protein sequence ID" value="WNZ24481.1"/>
    <property type="molecule type" value="Genomic_DNA"/>
</dbReference>
<feature type="region of interest" description="Disordered" evidence="1">
    <location>
        <begin position="182"/>
        <end position="235"/>
    </location>
</feature>
<dbReference type="Pfam" id="PF00395">
    <property type="entry name" value="SLH"/>
    <property type="match status" value="2"/>
</dbReference>
<proteinExistence type="predicted"/>
<keyword evidence="2" id="KW-0732">Signal</keyword>
<evidence type="ECO:0000259" key="3">
    <source>
        <dbReference type="PROSITE" id="PS51272"/>
    </source>
</evidence>
<dbReference type="RefSeq" id="WP_316430301.1">
    <property type="nucleotide sequence ID" value="NZ_CP053586.1"/>
</dbReference>
<evidence type="ECO:0000256" key="1">
    <source>
        <dbReference type="SAM" id="MobiDB-lite"/>
    </source>
</evidence>
<dbReference type="PANTHER" id="PTHR33740:SF3">
    <property type="entry name" value="GPI-ANCHORED ADHESIN-LIKE PROTEIN"/>
    <property type="match status" value="1"/>
</dbReference>
<feature type="chain" id="PRO_5041674647" evidence="2">
    <location>
        <begin position="26"/>
        <end position="464"/>
    </location>
</feature>
<feature type="domain" description="SLH" evidence="3">
    <location>
        <begin position="301"/>
        <end position="369"/>
    </location>
</feature>
<dbReference type="InterPro" id="IPR001119">
    <property type="entry name" value="SLH_dom"/>
</dbReference>
<evidence type="ECO:0000313" key="4">
    <source>
        <dbReference type="EMBL" id="WNZ24481.1"/>
    </source>
</evidence>